<dbReference type="CDD" id="cd00038">
    <property type="entry name" value="CAP_ED"/>
    <property type="match status" value="1"/>
</dbReference>
<dbReference type="InterPro" id="IPR036388">
    <property type="entry name" value="WH-like_DNA-bd_sf"/>
</dbReference>
<evidence type="ECO:0000259" key="4">
    <source>
        <dbReference type="PROSITE" id="PS51063"/>
    </source>
</evidence>
<dbReference type="InterPro" id="IPR036390">
    <property type="entry name" value="WH_DNA-bd_sf"/>
</dbReference>
<evidence type="ECO:0000256" key="2">
    <source>
        <dbReference type="ARBA" id="ARBA00023125"/>
    </source>
</evidence>
<dbReference type="PROSITE" id="PS51063">
    <property type="entry name" value="HTH_CRP_2"/>
    <property type="match status" value="1"/>
</dbReference>
<dbReference type="Pfam" id="PF13545">
    <property type="entry name" value="HTH_Crp_2"/>
    <property type="match status" value="1"/>
</dbReference>
<dbReference type="InterPro" id="IPR014710">
    <property type="entry name" value="RmlC-like_jellyroll"/>
</dbReference>
<keyword evidence="1" id="KW-0805">Transcription regulation</keyword>
<sequence>MQTVEQSCLVSRLSRFVDLDRGECEFIAQMERDERSYAKGRAIAALGGRTDSISVLKTGWAVVRSEDQTGSGQILRVYIPGEVIGLAELGAREAHHRIVMQTDGVVCPFPRDRLSTLLTDFPRLAALLISIGSLDQIALRHHATALGSMKASARFKFFLLQLRARLEVANVGLGNRIQVPFSQAELGQILGLTPVYINKLLNNFRKNGELEVERPYFRLLAREEWEQELGFRDPYLSMDTTWFPQPGASGG</sequence>
<evidence type="ECO:0000256" key="3">
    <source>
        <dbReference type="ARBA" id="ARBA00023163"/>
    </source>
</evidence>
<dbReference type="SUPFAM" id="SSF51206">
    <property type="entry name" value="cAMP-binding domain-like"/>
    <property type="match status" value="1"/>
</dbReference>
<name>A0ABT1MN38_9RHOB</name>
<dbReference type="Gene3D" id="2.60.120.10">
    <property type="entry name" value="Jelly Rolls"/>
    <property type="match status" value="1"/>
</dbReference>
<reference evidence="5 6" key="1">
    <citation type="submission" date="2022-03" db="EMBL/GenBank/DDBJ databases">
        <authorList>
            <person name="He Y."/>
        </authorList>
    </citation>
    <scope>NUCLEOTIDE SEQUENCE [LARGE SCALE GENOMIC DNA]</scope>
    <source>
        <strain evidence="5 6">TK19116</strain>
    </source>
</reference>
<dbReference type="InterPro" id="IPR000595">
    <property type="entry name" value="cNMP-bd_dom"/>
</dbReference>
<dbReference type="InterPro" id="IPR012318">
    <property type="entry name" value="HTH_CRP"/>
</dbReference>
<accession>A0ABT1MN38</accession>
<feature type="domain" description="HTH crp-type" evidence="4">
    <location>
        <begin position="149"/>
        <end position="223"/>
    </location>
</feature>
<dbReference type="Pfam" id="PF00027">
    <property type="entry name" value="cNMP_binding"/>
    <property type="match status" value="1"/>
</dbReference>
<comment type="caution">
    <text evidence="5">The sequence shown here is derived from an EMBL/GenBank/DDBJ whole genome shotgun (WGS) entry which is preliminary data.</text>
</comment>
<keyword evidence="6" id="KW-1185">Reference proteome</keyword>
<evidence type="ECO:0000256" key="1">
    <source>
        <dbReference type="ARBA" id="ARBA00023015"/>
    </source>
</evidence>
<keyword evidence="2" id="KW-0238">DNA-binding</keyword>
<dbReference type="EMBL" id="JAKZEU010000002">
    <property type="protein sequence ID" value="MCQ0969519.1"/>
    <property type="molecule type" value="Genomic_DNA"/>
</dbReference>
<dbReference type="Gene3D" id="1.10.10.10">
    <property type="entry name" value="Winged helix-like DNA-binding domain superfamily/Winged helix DNA-binding domain"/>
    <property type="match status" value="1"/>
</dbReference>
<proteinExistence type="predicted"/>
<dbReference type="InterPro" id="IPR018490">
    <property type="entry name" value="cNMP-bd_dom_sf"/>
</dbReference>
<organism evidence="5 6">
    <name type="scientific">Paracoccus albicereus</name>
    <dbReference type="NCBI Taxonomy" id="2922394"/>
    <lineage>
        <taxon>Bacteria</taxon>
        <taxon>Pseudomonadati</taxon>
        <taxon>Pseudomonadota</taxon>
        <taxon>Alphaproteobacteria</taxon>
        <taxon>Rhodobacterales</taxon>
        <taxon>Paracoccaceae</taxon>
        <taxon>Paracoccus</taxon>
    </lineage>
</organism>
<dbReference type="SUPFAM" id="SSF46785">
    <property type="entry name" value="Winged helix' DNA-binding domain"/>
    <property type="match status" value="1"/>
</dbReference>
<keyword evidence="3" id="KW-0804">Transcription</keyword>
<dbReference type="SMART" id="SM00419">
    <property type="entry name" value="HTH_CRP"/>
    <property type="match status" value="1"/>
</dbReference>
<gene>
    <name evidence="5" type="ORF">MLD63_03590</name>
</gene>
<protein>
    <submittedName>
        <fullName evidence="5">Crp/Fnr family transcriptional regulator</fullName>
    </submittedName>
</protein>
<dbReference type="Proteomes" id="UP001203945">
    <property type="component" value="Unassembled WGS sequence"/>
</dbReference>
<evidence type="ECO:0000313" key="5">
    <source>
        <dbReference type="EMBL" id="MCQ0969519.1"/>
    </source>
</evidence>
<evidence type="ECO:0000313" key="6">
    <source>
        <dbReference type="Proteomes" id="UP001203945"/>
    </source>
</evidence>